<dbReference type="GO" id="GO:0043023">
    <property type="term" value="F:ribosomal large subunit binding"/>
    <property type="evidence" value="ECO:0007669"/>
    <property type="project" value="InterPro"/>
</dbReference>
<dbReference type="CDD" id="cd00165">
    <property type="entry name" value="S4"/>
    <property type="match status" value="1"/>
</dbReference>
<comment type="similarity">
    <text evidence="1">Belongs to the HSP15 family.</text>
</comment>
<sequence>MTSRTDEDAPGKVRVDKWLWAARFFKTRALAAEAIDGGKVDVNGDRAKRAKQLQVGDEVRLRQGPVEWVVIVRDVQGRRGSAEIARGLYDETDEGRRKREIVTEQLKSMPTAFSHGDSKPGKRDRRALRRLKGDGG</sequence>
<dbReference type="SMART" id="SM00363">
    <property type="entry name" value="S4"/>
    <property type="match status" value="1"/>
</dbReference>
<dbReference type="Pfam" id="PF01479">
    <property type="entry name" value="S4"/>
    <property type="match status" value="1"/>
</dbReference>
<dbReference type="OrthoDB" id="9797176at2"/>
<dbReference type="PROSITE" id="PS50889">
    <property type="entry name" value="S4"/>
    <property type="match status" value="1"/>
</dbReference>
<dbReference type="PIRSF" id="PIRSF016821">
    <property type="entry name" value="HSP15"/>
    <property type="match status" value="1"/>
</dbReference>
<dbReference type="AlphaFoldDB" id="A0A143BKA1"/>
<dbReference type="GO" id="GO:0034605">
    <property type="term" value="P:cellular response to heat"/>
    <property type="evidence" value="ECO:0007669"/>
    <property type="project" value="InterPro"/>
</dbReference>
<feature type="region of interest" description="Disordered" evidence="5">
    <location>
        <begin position="107"/>
        <end position="136"/>
    </location>
</feature>
<evidence type="ECO:0000256" key="5">
    <source>
        <dbReference type="SAM" id="MobiDB-lite"/>
    </source>
</evidence>
<evidence type="ECO:0000313" key="7">
    <source>
        <dbReference type="EMBL" id="AMW05459.1"/>
    </source>
</evidence>
<proteinExistence type="inferred from homology"/>
<protein>
    <recommendedName>
        <fullName evidence="6">RNA-binding S4 domain-containing protein</fullName>
    </recommendedName>
</protein>
<dbReference type="GO" id="GO:0003677">
    <property type="term" value="F:DNA binding"/>
    <property type="evidence" value="ECO:0007669"/>
    <property type="project" value="UniProtKB-KW"/>
</dbReference>
<dbReference type="Proteomes" id="UP000076404">
    <property type="component" value="Chromosome"/>
</dbReference>
<gene>
    <name evidence="7" type="ORF">GEMMAAP_12890</name>
</gene>
<evidence type="ECO:0000256" key="1">
    <source>
        <dbReference type="ARBA" id="ARBA00008396"/>
    </source>
</evidence>
<dbReference type="SUPFAM" id="SSF55174">
    <property type="entry name" value="Alpha-L RNA-binding motif"/>
    <property type="match status" value="1"/>
</dbReference>
<evidence type="ECO:0000256" key="4">
    <source>
        <dbReference type="PROSITE-ProRule" id="PRU00182"/>
    </source>
</evidence>
<keyword evidence="3" id="KW-0238">DNA-binding</keyword>
<dbReference type="eggNOG" id="COG1188">
    <property type="taxonomic scope" value="Bacteria"/>
</dbReference>
<dbReference type="GO" id="GO:0003727">
    <property type="term" value="F:single-stranded RNA binding"/>
    <property type="evidence" value="ECO:0007669"/>
    <property type="project" value="InterPro"/>
</dbReference>
<organism evidence="7 8">
    <name type="scientific">Gemmatimonas phototrophica</name>
    <dbReference type="NCBI Taxonomy" id="1379270"/>
    <lineage>
        <taxon>Bacteria</taxon>
        <taxon>Pseudomonadati</taxon>
        <taxon>Gemmatimonadota</taxon>
        <taxon>Gemmatimonadia</taxon>
        <taxon>Gemmatimonadales</taxon>
        <taxon>Gemmatimonadaceae</taxon>
        <taxon>Gemmatimonas</taxon>
    </lineage>
</organism>
<reference evidence="7 8" key="2">
    <citation type="journal article" date="2016" name="Environ. Microbiol. Rep.">
        <title>Metagenomic evidence for the presence of phototrophic Gemmatimonadetes bacteria in diverse environments.</title>
        <authorList>
            <person name="Zeng Y."/>
            <person name="Baumbach J."/>
            <person name="Barbosa E.G."/>
            <person name="Azevedo V."/>
            <person name="Zhang C."/>
            <person name="Koblizek M."/>
        </authorList>
    </citation>
    <scope>NUCLEOTIDE SEQUENCE [LARGE SCALE GENOMIC DNA]</scope>
    <source>
        <strain evidence="7 8">AP64</strain>
    </source>
</reference>
<evidence type="ECO:0000259" key="6">
    <source>
        <dbReference type="SMART" id="SM00363"/>
    </source>
</evidence>
<name>A0A143BKA1_9BACT</name>
<accession>A0A143BKA1</accession>
<evidence type="ECO:0000256" key="2">
    <source>
        <dbReference type="ARBA" id="ARBA00022884"/>
    </source>
</evidence>
<dbReference type="EMBL" id="CP011454">
    <property type="protein sequence ID" value="AMW05459.1"/>
    <property type="molecule type" value="Genomic_DNA"/>
</dbReference>
<keyword evidence="2 4" id="KW-0694">RNA-binding</keyword>
<dbReference type="STRING" id="1379270.GEMMAAP_12890"/>
<dbReference type="Gene3D" id="3.10.290.10">
    <property type="entry name" value="RNA-binding S4 domain"/>
    <property type="match status" value="1"/>
</dbReference>
<dbReference type="InterPro" id="IPR002942">
    <property type="entry name" value="S4_RNA-bd"/>
</dbReference>
<dbReference type="KEGG" id="gph:GEMMAAP_12890"/>
<keyword evidence="8" id="KW-1185">Reference proteome</keyword>
<reference evidence="7 8" key="1">
    <citation type="journal article" date="2014" name="Proc. Natl. Acad. Sci. U.S.A.">
        <title>Functional type 2 photosynthetic reaction centers found in the rare bacterial phylum Gemmatimonadetes.</title>
        <authorList>
            <person name="Zeng Y."/>
            <person name="Feng F."/>
            <person name="Medova H."/>
            <person name="Dean J."/>
            <person name="Koblizek M."/>
        </authorList>
    </citation>
    <scope>NUCLEOTIDE SEQUENCE [LARGE SCALE GENOMIC DNA]</scope>
    <source>
        <strain evidence="7 8">AP64</strain>
    </source>
</reference>
<feature type="domain" description="RNA-binding S4" evidence="6">
    <location>
        <begin position="13"/>
        <end position="76"/>
    </location>
</feature>
<evidence type="ECO:0000256" key="3">
    <source>
        <dbReference type="ARBA" id="ARBA00023125"/>
    </source>
</evidence>
<evidence type="ECO:0000313" key="8">
    <source>
        <dbReference type="Proteomes" id="UP000076404"/>
    </source>
</evidence>
<dbReference type="InterPro" id="IPR036986">
    <property type="entry name" value="S4_RNA-bd_sf"/>
</dbReference>
<dbReference type="InterPro" id="IPR025708">
    <property type="entry name" value="HSP15"/>
</dbReference>